<dbReference type="InterPro" id="IPR029045">
    <property type="entry name" value="ClpP/crotonase-like_dom_sf"/>
</dbReference>
<proteinExistence type="inferred from homology"/>
<dbReference type="CDD" id="cd06558">
    <property type="entry name" value="crotonase-like"/>
    <property type="match status" value="1"/>
</dbReference>
<dbReference type="InterPro" id="IPR001753">
    <property type="entry name" value="Enoyl-CoA_hydra/iso"/>
</dbReference>
<dbReference type="EMBL" id="JADPKZ010000042">
    <property type="protein sequence ID" value="MBF8378191.1"/>
    <property type="molecule type" value="Genomic_DNA"/>
</dbReference>
<dbReference type="RefSeq" id="WP_195867800.1">
    <property type="nucleotide sequence ID" value="NZ_JADPKZ010000042.1"/>
</dbReference>
<dbReference type="PANTHER" id="PTHR11941:SF54">
    <property type="entry name" value="ENOYL-COA HYDRATASE, MITOCHONDRIAL"/>
    <property type="match status" value="1"/>
</dbReference>
<dbReference type="Proteomes" id="UP000642910">
    <property type="component" value="Unassembled WGS sequence"/>
</dbReference>
<organism evidence="4 5">
    <name type="scientific">Alicyclobacillus mali</name>
    <name type="common">ex Roth et al. 2021</name>
    <dbReference type="NCBI Taxonomy" id="1123961"/>
    <lineage>
        <taxon>Bacteria</taxon>
        <taxon>Bacillati</taxon>
        <taxon>Bacillota</taxon>
        <taxon>Bacilli</taxon>
        <taxon>Bacillales</taxon>
        <taxon>Alicyclobacillaceae</taxon>
        <taxon>Alicyclobacillus</taxon>
    </lineage>
</organism>
<comment type="similarity">
    <text evidence="1 3">Belongs to the enoyl-CoA hydratase/isomerase family.</text>
</comment>
<dbReference type="PANTHER" id="PTHR11941">
    <property type="entry name" value="ENOYL-COA HYDRATASE-RELATED"/>
    <property type="match status" value="1"/>
</dbReference>
<evidence type="ECO:0000256" key="3">
    <source>
        <dbReference type="RuleBase" id="RU003707"/>
    </source>
</evidence>
<evidence type="ECO:0000313" key="5">
    <source>
        <dbReference type="Proteomes" id="UP000642910"/>
    </source>
</evidence>
<dbReference type="Gene3D" id="3.90.226.10">
    <property type="entry name" value="2-enoyl-CoA Hydratase, Chain A, domain 1"/>
    <property type="match status" value="1"/>
</dbReference>
<dbReference type="PROSITE" id="PS00166">
    <property type="entry name" value="ENOYL_COA_HYDRATASE"/>
    <property type="match status" value="1"/>
</dbReference>
<dbReference type="InterPro" id="IPR018376">
    <property type="entry name" value="Enoyl-CoA_hyd/isom_CS"/>
</dbReference>
<dbReference type="Gene3D" id="1.10.12.10">
    <property type="entry name" value="Lyase 2-enoyl-coa Hydratase, Chain A, domain 2"/>
    <property type="match status" value="1"/>
</dbReference>
<evidence type="ECO:0000313" key="4">
    <source>
        <dbReference type="EMBL" id="MBF8378191.1"/>
    </source>
</evidence>
<protein>
    <submittedName>
        <fullName evidence="4">Enoyl-CoA hydratase/isomerase family protein</fullName>
    </submittedName>
</protein>
<dbReference type="SUPFAM" id="SSF52096">
    <property type="entry name" value="ClpP/crotonase"/>
    <property type="match status" value="1"/>
</dbReference>
<gene>
    <name evidence="4" type="ORF">IW967_10000</name>
</gene>
<keyword evidence="2" id="KW-0456">Lyase</keyword>
<sequence>MEQPIVWHRGDEGIAELVLNRPDAMNALNYALLRALEDAVREIADDRGVRAVIVRGEGKGFCAGADLKERRGLGPDEVRRNVRLTREAFDRVARLPQPTIAVLHGFAFGGGLELALACDFRIGSRDLRLGLTETSLAIVPGAGGTQRLARLIGTTWAKWMIFTAARIDAERAQELGLLLEVADTREAAMDAARSLARAIAQNGPVAVRQAKWAIDRGLDVDLATGLAIEDAAYEGVLPTADRLEALAAFAEKRKPQFRGE</sequence>
<accession>A0ABS0F4G2</accession>
<dbReference type="Pfam" id="PF00378">
    <property type="entry name" value="ECH_1"/>
    <property type="match status" value="1"/>
</dbReference>
<evidence type="ECO:0000256" key="1">
    <source>
        <dbReference type="ARBA" id="ARBA00005254"/>
    </source>
</evidence>
<comment type="caution">
    <text evidence="4">The sequence shown here is derived from an EMBL/GenBank/DDBJ whole genome shotgun (WGS) entry which is preliminary data.</text>
</comment>
<keyword evidence="5" id="KW-1185">Reference proteome</keyword>
<dbReference type="InterPro" id="IPR014748">
    <property type="entry name" value="Enoyl-CoA_hydra_C"/>
</dbReference>
<name>A0ABS0F4G2_9BACL</name>
<evidence type="ECO:0000256" key="2">
    <source>
        <dbReference type="ARBA" id="ARBA00023239"/>
    </source>
</evidence>
<reference evidence="4 5" key="1">
    <citation type="submission" date="2020-11" db="EMBL/GenBank/DDBJ databases">
        <title>Genomic insight of Alicyclobacillus mali FL 18 reveals a new arsenic-resistant strain, with potential in environmental biotechnology.</title>
        <authorList>
            <person name="Fiorentino G."/>
            <person name="Gallo G."/>
            <person name="Aulitto M."/>
        </authorList>
    </citation>
    <scope>NUCLEOTIDE SEQUENCE [LARGE SCALE GENOMIC DNA]</scope>
    <source>
        <strain evidence="4 5">FL 18</strain>
    </source>
</reference>